<feature type="compositionally biased region" description="Acidic residues" evidence="11">
    <location>
        <begin position="28"/>
        <end position="52"/>
    </location>
</feature>
<evidence type="ECO:0000256" key="8">
    <source>
        <dbReference type="ARBA" id="ARBA00035000"/>
    </source>
</evidence>
<evidence type="ECO:0000256" key="1">
    <source>
        <dbReference type="ARBA" id="ARBA00004286"/>
    </source>
</evidence>
<evidence type="ECO:0000259" key="12">
    <source>
        <dbReference type="Pfam" id="PF03813"/>
    </source>
</evidence>
<evidence type="ECO:0000259" key="16">
    <source>
        <dbReference type="Pfam" id="PF17406"/>
    </source>
</evidence>
<feature type="domain" description="Nrap protein" evidence="15">
    <location>
        <begin position="683"/>
        <end position="880"/>
    </location>
</feature>
<evidence type="ECO:0000313" key="19">
    <source>
        <dbReference type="Proteomes" id="UP001258017"/>
    </source>
</evidence>
<feature type="domain" description="Nrap protein" evidence="12">
    <location>
        <begin position="214"/>
        <end position="341"/>
    </location>
</feature>
<dbReference type="Pfam" id="PF03813">
    <property type="entry name" value="Nrap"/>
    <property type="match status" value="1"/>
</dbReference>
<reference evidence="18" key="1">
    <citation type="submission" date="2021-08" db="EMBL/GenBank/DDBJ databases">
        <authorList>
            <person name="Misof B."/>
            <person name="Oliver O."/>
            <person name="Podsiadlowski L."/>
            <person name="Donath A."/>
            <person name="Peters R."/>
            <person name="Mayer C."/>
            <person name="Rust J."/>
            <person name="Gunkel S."/>
            <person name="Lesny P."/>
            <person name="Martin S."/>
            <person name="Oeyen J.P."/>
            <person name="Petersen M."/>
            <person name="Panagiotis P."/>
            <person name="Wilbrandt J."/>
            <person name="Tanja T."/>
        </authorList>
    </citation>
    <scope>NUCLEOTIDE SEQUENCE</scope>
    <source>
        <strain evidence="18">GBR_01_08_01A</strain>
        <tissue evidence="18">Thorax + abdomen</tissue>
    </source>
</reference>
<dbReference type="Gene3D" id="3.30.70.3030">
    <property type="match status" value="1"/>
</dbReference>
<dbReference type="Pfam" id="PF17404">
    <property type="entry name" value="Nrap_D3"/>
    <property type="match status" value="1"/>
</dbReference>
<dbReference type="GO" id="GO:0003723">
    <property type="term" value="F:RNA binding"/>
    <property type="evidence" value="ECO:0007669"/>
    <property type="project" value="UniProtKB-KW"/>
</dbReference>
<dbReference type="InterPro" id="IPR035370">
    <property type="entry name" value="Nrap_D5"/>
</dbReference>
<accession>A0AAD9R9S7</accession>
<dbReference type="GO" id="GO:0005694">
    <property type="term" value="C:chromosome"/>
    <property type="evidence" value="ECO:0007669"/>
    <property type="project" value="UniProtKB-SubCell"/>
</dbReference>
<evidence type="ECO:0000256" key="4">
    <source>
        <dbReference type="ARBA" id="ARBA00016437"/>
    </source>
</evidence>
<dbReference type="PANTHER" id="PTHR17972:SF0">
    <property type="entry name" value="NUCLEOLAR PROTEIN 6"/>
    <property type="match status" value="1"/>
</dbReference>
<proteinExistence type="inferred from homology"/>
<evidence type="ECO:0000256" key="5">
    <source>
        <dbReference type="ARBA" id="ARBA00022454"/>
    </source>
</evidence>
<feature type="domain" description="Nrap protein" evidence="14">
    <location>
        <begin position="496"/>
        <end position="655"/>
    </location>
</feature>
<evidence type="ECO:0000259" key="15">
    <source>
        <dbReference type="Pfam" id="PF17405"/>
    </source>
</evidence>
<dbReference type="Proteomes" id="UP001258017">
    <property type="component" value="Unassembled WGS sequence"/>
</dbReference>
<dbReference type="GO" id="GO:0032040">
    <property type="term" value="C:small-subunit processome"/>
    <property type="evidence" value="ECO:0007669"/>
    <property type="project" value="TreeGrafter"/>
</dbReference>
<comment type="subcellular location">
    <subcellularLocation>
        <location evidence="1">Chromosome</location>
    </subcellularLocation>
    <subcellularLocation>
        <location evidence="2 10">Nucleus</location>
        <location evidence="2 10">Nucleolus</location>
    </subcellularLocation>
</comment>
<dbReference type="InterPro" id="IPR035369">
    <property type="entry name" value="Nrap_D4"/>
</dbReference>
<dbReference type="Pfam" id="PF17405">
    <property type="entry name" value="Nrap_D4"/>
    <property type="match status" value="1"/>
</dbReference>
<evidence type="ECO:0000256" key="9">
    <source>
        <dbReference type="ARBA" id="ARBA00035020"/>
    </source>
</evidence>
<evidence type="ECO:0000256" key="6">
    <source>
        <dbReference type="ARBA" id="ARBA00022884"/>
    </source>
</evidence>
<feature type="compositionally biased region" description="Basic residues" evidence="11">
    <location>
        <begin position="1"/>
        <end position="10"/>
    </location>
</feature>
<dbReference type="InterPro" id="IPR035371">
    <property type="entry name" value="Nrap_D6"/>
</dbReference>
<evidence type="ECO:0000256" key="3">
    <source>
        <dbReference type="ARBA" id="ARBA00006674"/>
    </source>
</evidence>
<dbReference type="Pfam" id="PF17403">
    <property type="entry name" value="Nrap_D2"/>
    <property type="match status" value="1"/>
</dbReference>
<dbReference type="Pfam" id="PF17406">
    <property type="entry name" value="Nrap_D5"/>
    <property type="match status" value="1"/>
</dbReference>
<evidence type="ECO:0000256" key="10">
    <source>
        <dbReference type="RuleBase" id="RU364032"/>
    </source>
</evidence>
<gene>
    <name evidence="18" type="ORF">KPH14_008333</name>
</gene>
<dbReference type="InterPro" id="IPR035082">
    <property type="entry name" value="Nrap_D1"/>
</dbReference>
<feature type="domain" description="Nrap protein" evidence="13">
    <location>
        <begin position="354"/>
        <end position="492"/>
    </location>
</feature>
<dbReference type="EMBL" id="JAIFRP010004416">
    <property type="protein sequence ID" value="KAK2575423.1"/>
    <property type="molecule type" value="Genomic_DNA"/>
</dbReference>
<evidence type="ECO:0000256" key="11">
    <source>
        <dbReference type="SAM" id="MobiDB-lite"/>
    </source>
</evidence>
<feature type="compositionally biased region" description="Basic and acidic residues" evidence="11">
    <location>
        <begin position="11"/>
        <end position="20"/>
    </location>
</feature>
<comment type="caution">
    <text evidence="18">The sequence shown here is derived from an EMBL/GenBank/DDBJ whole genome shotgun (WGS) entry which is preliminary data.</text>
</comment>
<evidence type="ECO:0000256" key="2">
    <source>
        <dbReference type="ARBA" id="ARBA00004604"/>
    </source>
</evidence>
<dbReference type="FunFam" id="1.10.1410.10:FF:000006">
    <property type="entry name" value="Nucleolar protein 6"/>
    <property type="match status" value="1"/>
</dbReference>
<dbReference type="Gene3D" id="1.10.1410.10">
    <property type="match status" value="2"/>
</dbReference>
<protein>
    <recommendedName>
        <fullName evidence="4 10">Nucleolar protein 6</fullName>
    </recommendedName>
</protein>
<evidence type="ECO:0000259" key="13">
    <source>
        <dbReference type="Pfam" id="PF17403"/>
    </source>
</evidence>
<dbReference type="GO" id="GO:0006409">
    <property type="term" value="P:tRNA export from nucleus"/>
    <property type="evidence" value="ECO:0007669"/>
    <property type="project" value="TreeGrafter"/>
</dbReference>
<name>A0AAD9R9S7_9HYME</name>
<dbReference type="PANTHER" id="PTHR17972">
    <property type="entry name" value="NUCLEOLAR RNA-ASSOCIATED PROTEIN"/>
    <property type="match status" value="1"/>
</dbReference>
<reference evidence="18" key="2">
    <citation type="journal article" date="2023" name="Commun. Biol.">
        <title>Intrasexual cuticular hydrocarbon dimorphism in a wasp sheds light on hydrocarbon biosynthesis genes in Hymenoptera.</title>
        <authorList>
            <person name="Moris V.C."/>
            <person name="Podsiadlowski L."/>
            <person name="Martin S."/>
            <person name="Oeyen J.P."/>
            <person name="Donath A."/>
            <person name="Petersen M."/>
            <person name="Wilbrandt J."/>
            <person name="Misof B."/>
            <person name="Liedtke D."/>
            <person name="Thamm M."/>
            <person name="Scheiner R."/>
            <person name="Schmitt T."/>
            <person name="Niehuis O."/>
        </authorList>
    </citation>
    <scope>NUCLEOTIDE SEQUENCE</scope>
    <source>
        <strain evidence="18">GBR_01_08_01A</strain>
    </source>
</reference>
<evidence type="ECO:0000256" key="7">
    <source>
        <dbReference type="ARBA" id="ARBA00023242"/>
    </source>
</evidence>
<dbReference type="AlphaFoldDB" id="A0AAD9R9S7"/>
<feature type="region of interest" description="Disordered" evidence="11">
    <location>
        <begin position="1"/>
        <end position="65"/>
    </location>
</feature>
<keyword evidence="6 10" id="KW-0694">RNA-binding</keyword>
<evidence type="ECO:0000259" key="17">
    <source>
        <dbReference type="Pfam" id="PF17407"/>
    </source>
</evidence>
<keyword evidence="5" id="KW-0158">Chromosome</keyword>
<dbReference type="GO" id="GO:0032545">
    <property type="term" value="C:CURI complex"/>
    <property type="evidence" value="ECO:0007669"/>
    <property type="project" value="TreeGrafter"/>
</dbReference>
<keyword evidence="19" id="KW-1185">Reference proteome</keyword>
<dbReference type="GO" id="GO:0006364">
    <property type="term" value="P:rRNA processing"/>
    <property type="evidence" value="ECO:0007669"/>
    <property type="project" value="TreeGrafter"/>
</dbReference>
<keyword evidence="7 10" id="KW-0539">Nucleus</keyword>
<dbReference type="InterPro" id="IPR005554">
    <property type="entry name" value="NOL6/Upt22"/>
</dbReference>
<feature type="domain" description="Nrap protein" evidence="16">
    <location>
        <begin position="883"/>
        <end position="1038"/>
    </location>
</feature>
<dbReference type="GO" id="GO:0034456">
    <property type="term" value="C:UTP-C complex"/>
    <property type="evidence" value="ECO:0007669"/>
    <property type="project" value="TreeGrafter"/>
</dbReference>
<evidence type="ECO:0000313" key="18">
    <source>
        <dbReference type="EMBL" id="KAK2575423.1"/>
    </source>
</evidence>
<evidence type="ECO:0000259" key="14">
    <source>
        <dbReference type="Pfam" id="PF17404"/>
    </source>
</evidence>
<dbReference type="InterPro" id="IPR035367">
    <property type="entry name" value="Nrap_D2"/>
</dbReference>
<sequence length="1180" mass="136380">MIRKVRKSKKPKEEVIDKNSHINSENESNPESDTDHDVEFDDDLNFMNETDDNDKIDSESNDINNDSTLVMSKKRSVTEELDNAPKKKKKLQNNLYKQPTVEELSQLRETENLFHSNLFRLQIEELLTEIKLKDKYKKLFDAWFVKLKANIESLQETDEFKFTDEKMKKKLHLNIPILNVPQDEKGTFRFLKPSAISVIGSYSFDCTVGPGTAVDVMIQMPTNLFQKHDYQNYRYLRKKAIYLAYITSNIGDDLADNKIFVGSNLRPMLKIIPPGSLGKKLSIHIHVSAHEDSFKLNRFLPEKNSIRPGWFFKDNVENAPLTPTPHYNSIILYDLTMSRTNSQNVALIKEYPNIRDGIILLKIWLGQRQLIKGYDSFGSHVITMYVLYLLKTKKLNTFMSSYQIVRNVWCNLVQTNWYENGICMYQGDDSQQRVLDYHKYYDCVFLDSSGYYNLASFISKDTFSWVQREAELCVKHLDNVNVNSFPSIFMHKLPFYKAFDHILCIHDVKAIERIIDTNSSAVDKLDYGIDKRTQAINILMKVLKQGLGNRVHRICVLPDESKQWECTNETPNDIGKISIGLDLNSEFCFSIVDKGPEANLPDAAVFRQFWCNKSELRRFQDGSIREAVVWSKGKTLHGKRIICKKIIKFLLKRKFNLSDNQYLYLADQMEDVLKLNKIKITHFAYGTGEEATFRVIQAFDSLEKDLMSLVDIPLSITGVQGCSAALRYTEVFPPLATVYRAGHKVTTESENYLMFKTKNIGMVPRYVHPLDVSLQLSTSGKWPEELEAVRKTKAAFHIQIAECLRKQYNLKAQGNFTHIDVFKDGFVFRLRVAHQKEIAFLKQQVDEDGVIKYRDNEESIELENKLFQLPKLSSALHGIHSQHPSFGAACCLTKRWLSAHLLDDSHMPHIAVELILVSMYLMPEPYKHAQMPQVAFLRVLEIFAREYWSTDPVIVNFNDEMSKEEIVEVETLFGNSRDSLPPLFISTPYDQQRSLWTRKAPTVLVLNRICVLARESLKLFEEQLYTRTILDCKALFRPSLSEYDCLIHLKPLLNPRRLQAIDVDEKHPIVEWHPYKPHSSQKIPIIDFDPVQYFLKELRDGYSEFALFFHDTYGGMVIGVLVKPTALVQKDFKVSNVNCHRMNSNGKLILNVSTMIQDFYILGKGLVKAIEVTSNKLSLT</sequence>
<dbReference type="FunFam" id="1.10.1410.10:FF:000005">
    <property type="entry name" value="Nucleolar protein 6"/>
    <property type="match status" value="1"/>
</dbReference>
<feature type="domain" description="Nrap protein" evidence="17">
    <location>
        <begin position="1040"/>
        <end position="1170"/>
    </location>
</feature>
<dbReference type="Pfam" id="PF17407">
    <property type="entry name" value="Nrap_D6"/>
    <property type="match status" value="1"/>
</dbReference>
<comment type="subunit">
    <text evidence="9">Part of the small subunit (SSU) processome, composed of more than 70 proteins and the RNA chaperone small nucleolar RNA (snoRNA) U3.</text>
</comment>
<comment type="function">
    <text evidence="8">Part of the small subunit (SSU) processome, first precursor of the small eukaryotic ribosomal subunit. During the assembly of the SSU processome in the nucleolus, many ribosome biogenesis factors, an RNA chaperone and ribosomal proteins associate with the nascent pre-rRNA and work in concert to generate RNA folding, modifications, rearrangements and cleavage as well as targeted degradation of pre-ribosomal RNA by the RNA exosome.</text>
</comment>
<organism evidence="18 19">
    <name type="scientific">Odynerus spinipes</name>
    <dbReference type="NCBI Taxonomy" id="1348599"/>
    <lineage>
        <taxon>Eukaryota</taxon>
        <taxon>Metazoa</taxon>
        <taxon>Ecdysozoa</taxon>
        <taxon>Arthropoda</taxon>
        <taxon>Hexapoda</taxon>
        <taxon>Insecta</taxon>
        <taxon>Pterygota</taxon>
        <taxon>Neoptera</taxon>
        <taxon>Endopterygota</taxon>
        <taxon>Hymenoptera</taxon>
        <taxon>Apocrita</taxon>
        <taxon>Aculeata</taxon>
        <taxon>Vespoidea</taxon>
        <taxon>Vespidae</taxon>
        <taxon>Eumeninae</taxon>
        <taxon>Odynerus</taxon>
    </lineage>
</organism>
<dbReference type="InterPro" id="IPR035368">
    <property type="entry name" value="Nrap_D3"/>
</dbReference>
<comment type="similarity">
    <text evidence="3 10">Belongs to the NRAP family.</text>
</comment>